<keyword evidence="6 7" id="KW-0539">Nucleus</keyword>
<keyword evidence="4 7" id="KW-0747">Spliceosome</keyword>
<dbReference type="GO" id="GO:0071014">
    <property type="term" value="C:post-mRNA release spliceosomal complex"/>
    <property type="evidence" value="ECO:0007669"/>
    <property type="project" value="TreeGrafter"/>
</dbReference>
<comment type="caution">
    <text evidence="9">The sequence shown here is derived from an EMBL/GenBank/DDBJ whole genome shotgun (WGS) entry which is preliminary data.</text>
</comment>
<evidence type="ECO:0000256" key="6">
    <source>
        <dbReference type="ARBA" id="ARBA00023242"/>
    </source>
</evidence>
<protein>
    <recommendedName>
        <fullName evidence="7">Pre-mRNA-splicing factor SYF2</fullName>
    </recommendedName>
</protein>
<evidence type="ECO:0000313" key="9">
    <source>
        <dbReference type="EMBL" id="OQR78862.1"/>
    </source>
</evidence>
<comment type="subcellular location">
    <subcellularLocation>
        <location evidence="1 7">Nucleus</location>
    </subcellularLocation>
</comment>
<feature type="region of interest" description="Disordered" evidence="8">
    <location>
        <begin position="1"/>
        <end position="23"/>
    </location>
</feature>
<comment type="subunit">
    <text evidence="7">May be part of a spliceosome complex.</text>
</comment>
<dbReference type="InParanoid" id="A0A1V9XZI3"/>
<name>A0A1V9XZI3_9ACAR</name>
<evidence type="ECO:0000256" key="7">
    <source>
        <dbReference type="RuleBase" id="RU367148"/>
    </source>
</evidence>
<sequence>MPPLRMSKQNPSGSGEANTREARMEKLRALHMRKNEASRLNHQANNNTINYSQVKLEALTALSSSFFQEVVEEDRRTKLPKNFEEKQYWAQYKLDEGKRAEAAAAKGDDYEIERLRNVSAAEAERLERARKRKQNPDQGFSSFEAATARQYHSLVDQIRPDMEDYEAKKQKMGETFFPTANTVIHGTHQDSPDALERLAKVTHQIVAKREKFSRRRRFDPDADVDFINERNQRFNKKLERFYGDHTKETKLNLERGTAL</sequence>
<evidence type="ECO:0000256" key="8">
    <source>
        <dbReference type="SAM" id="MobiDB-lite"/>
    </source>
</evidence>
<dbReference type="GO" id="GO:0000398">
    <property type="term" value="P:mRNA splicing, via spliceosome"/>
    <property type="evidence" value="ECO:0007669"/>
    <property type="project" value="UniProtKB-UniRule"/>
</dbReference>
<accession>A0A1V9XZI3</accession>
<dbReference type="Pfam" id="PF08231">
    <property type="entry name" value="SYF2"/>
    <property type="match status" value="1"/>
</dbReference>
<evidence type="ECO:0000256" key="1">
    <source>
        <dbReference type="ARBA" id="ARBA00004123"/>
    </source>
</evidence>
<dbReference type="Proteomes" id="UP000192247">
    <property type="component" value="Unassembled WGS sequence"/>
</dbReference>
<dbReference type="PANTHER" id="PTHR13264:SF5">
    <property type="entry name" value="PRE-MRNA-SPLICING FACTOR SYF2"/>
    <property type="match status" value="1"/>
</dbReference>
<organism evidence="9 10">
    <name type="scientific">Tropilaelaps mercedesae</name>
    <dbReference type="NCBI Taxonomy" id="418985"/>
    <lineage>
        <taxon>Eukaryota</taxon>
        <taxon>Metazoa</taxon>
        <taxon>Ecdysozoa</taxon>
        <taxon>Arthropoda</taxon>
        <taxon>Chelicerata</taxon>
        <taxon>Arachnida</taxon>
        <taxon>Acari</taxon>
        <taxon>Parasitiformes</taxon>
        <taxon>Mesostigmata</taxon>
        <taxon>Gamasina</taxon>
        <taxon>Dermanyssoidea</taxon>
        <taxon>Laelapidae</taxon>
        <taxon>Tropilaelaps</taxon>
    </lineage>
</organism>
<dbReference type="AlphaFoldDB" id="A0A1V9XZI3"/>
<evidence type="ECO:0000256" key="5">
    <source>
        <dbReference type="ARBA" id="ARBA00023187"/>
    </source>
</evidence>
<gene>
    <name evidence="9" type="ORF">BIW11_06124</name>
</gene>
<dbReference type="STRING" id="418985.A0A1V9XZI3"/>
<evidence type="ECO:0000256" key="3">
    <source>
        <dbReference type="ARBA" id="ARBA00022664"/>
    </source>
</evidence>
<comment type="similarity">
    <text evidence="2 7">Belongs to the SYF2 family.</text>
</comment>
<dbReference type="InterPro" id="IPR013260">
    <property type="entry name" value="mRNA_splic_SYF2"/>
</dbReference>
<dbReference type="FunCoup" id="A0A1V9XZI3">
    <property type="interactions" value="911"/>
</dbReference>
<comment type="function">
    <text evidence="7">Involved in pre-mRNA splicing.</text>
</comment>
<dbReference type="GO" id="GO:0000974">
    <property type="term" value="C:Prp19 complex"/>
    <property type="evidence" value="ECO:0007669"/>
    <property type="project" value="TreeGrafter"/>
</dbReference>
<dbReference type="OrthoDB" id="199717at2759"/>
<keyword evidence="5 7" id="KW-0508">mRNA splicing</keyword>
<reference evidence="9 10" key="1">
    <citation type="journal article" date="2017" name="Gigascience">
        <title>Draft genome of the honey bee ectoparasitic mite, Tropilaelaps mercedesae, is shaped by the parasitic life history.</title>
        <authorList>
            <person name="Dong X."/>
            <person name="Armstrong S.D."/>
            <person name="Xia D."/>
            <person name="Makepeace B.L."/>
            <person name="Darby A.C."/>
            <person name="Kadowaki T."/>
        </authorList>
    </citation>
    <scope>NUCLEOTIDE SEQUENCE [LARGE SCALE GENOMIC DNA]</scope>
    <source>
        <strain evidence="9">Wuxi-XJTLU</strain>
    </source>
</reference>
<evidence type="ECO:0000313" key="10">
    <source>
        <dbReference type="Proteomes" id="UP000192247"/>
    </source>
</evidence>
<proteinExistence type="inferred from homology"/>
<dbReference type="EMBL" id="MNPL01001731">
    <property type="protein sequence ID" value="OQR78862.1"/>
    <property type="molecule type" value="Genomic_DNA"/>
</dbReference>
<feature type="compositionally biased region" description="Polar residues" evidence="8">
    <location>
        <begin position="7"/>
        <end position="17"/>
    </location>
</feature>
<dbReference type="PANTHER" id="PTHR13264">
    <property type="entry name" value="GCIP-INTERACTING PROTEIN P29"/>
    <property type="match status" value="1"/>
</dbReference>
<dbReference type="GO" id="GO:0071013">
    <property type="term" value="C:catalytic step 2 spliceosome"/>
    <property type="evidence" value="ECO:0007669"/>
    <property type="project" value="TreeGrafter"/>
</dbReference>
<keyword evidence="10" id="KW-1185">Reference proteome</keyword>
<evidence type="ECO:0000256" key="4">
    <source>
        <dbReference type="ARBA" id="ARBA00022728"/>
    </source>
</evidence>
<evidence type="ECO:0000256" key="2">
    <source>
        <dbReference type="ARBA" id="ARBA00010028"/>
    </source>
</evidence>
<keyword evidence="3 7" id="KW-0507">mRNA processing</keyword>